<dbReference type="GO" id="GO:0030163">
    <property type="term" value="P:protein catabolic process"/>
    <property type="evidence" value="ECO:0007669"/>
    <property type="project" value="InterPro"/>
</dbReference>
<feature type="compositionally biased region" description="Polar residues" evidence="1">
    <location>
        <begin position="339"/>
        <end position="351"/>
    </location>
</feature>
<evidence type="ECO:0000313" key="5">
    <source>
        <dbReference type="EMBL" id="URD93401.1"/>
    </source>
</evidence>
<dbReference type="InterPro" id="IPR003769">
    <property type="entry name" value="ClpS_core"/>
</dbReference>
<dbReference type="InterPro" id="IPR019273">
    <property type="entry name" value="Lunapark_Znf"/>
</dbReference>
<gene>
    <name evidence="5" type="ORF">MUK42_01330</name>
</gene>
<evidence type="ECO:0000259" key="4">
    <source>
        <dbReference type="Pfam" id="PF10058"/>
    </source>
</evidence>
<dbReference type="Gene3D" id="3.30.1390.10">
    <property type="match status" value="1"/>
</dbReference>
<sequence length="644" mass="69491">MVVEEAATAAVVDPAKSSKGGKQPRRGVVSRLWRGIFGADDDFQKKLENLSNEEASVHARLKRRAKSSRKMTRNIIVSSVILEVVAVTCAIVTTRSEDLDWKMRAIRVLPMFVLPGLSTIIYSALVSFTRMLDDKDQKTLERLRAERRAKIDELKEKTNYYNTQQLIQRYDLDPAAKAAAATVLASKLGADSGLKVHVGDESTLSTLGKSNDVELVQSSGLRNRKPMHRRGHSTGSSTTSQIIDKTLNEYVDDTQEIGSPNQRVVEHVRGTAFDDGGWLARIAALLVGEDPTQCYALICAHCHMHNGLAKKEDFAYITYYCPHCHVLNGGSRHSEEELGSSSGKDTPTSSLDGDAISRSKNNANSITRNAVVSSLATVEEIPGGATDENVLDKHGSGSPASAQEIPEEVDEKELVASSSLNPCINPGGTPGSVPVLSHELLILLRKPFTSNHSYQVLGYGGLLLLLMALSGRVGASCLALNFCNPVPSAPPVSTLPMPSKRTKPRDVMALVAAATSGGLGSSRGGAGLLERPSFDQSQFEPLPEAQEGGDIGRLASRKGLGSGDSYKVLLIDDPRHTEKLVENVLPQVVPSITADGARQVFRESRQLGVAVVIVTVKEHAEFYAQMMVRRGLRCAIEPDSNLEA</sequence>
<feature type="region of interest" description="Disordered" evidence="1">
    <location>
        <begin position="383"/>
        <end position="407"/>
    </location>
</feature>
<organism evidence="5 6">
    <name type="scientific">Musa troglodytarum</name>
    <name type="common">fe'i banana</name>
    <dbReference type="NCBI Taxonomy" id="320322"/>
    <lineage>
        <taxon>Eukaryota</taxon>
        <taxon>Viridiplantae</taxon>
        <taxon>Streptophyta</taxon>
        <taxon>Embryophyta</taxon>
        <taxon>Tracheophyta</taxon>
        <taxon>Spermatophyta</taxon>
        <taxon>Magnoliopsida</taxon>
        <taxon>Liliopsida</taxon>
        <taxon>Zingiberales</taxon>
        <taxon>Musaceae</taxon>
        <taxon>Musa</taxon>
    </lineage>
</organism>
<feature type="domain" description="Lunapark zinc ribbon" evidence="4">
    <location>
        <begin position="278"/>
        <end position="328"/>
    </location>
</feature>
<keyword evidence="2" id="KW-0812">Transmembrane</keyword>
<dbReference type="OrthoDB" id="1725934at2759"/>
<feature type="transmembrane region" description="Helical" evidence="2">
    <location>
        <begin position="456"/>
        <end position="475"/>
    </location>
</feature>
<dbReference type="InterPro" id="IPR014719">
    <property type="entry name" value="Ribosomal_bL12_C/ClpS-like"/>
</dbReference>
<dbReference type="Pfam" id="PF02617">
    <property type="entry name" value="ClpS"/>
    <property type="match status" value="1"/>
</dbReference>
<dbReference type="SUPFAM" id="SSF54736">
    <property type="entry name" value="ClpS-like"/>
    <property type="match status" value="1"/>
</dbReference>
<proteinExistence type="predicted"/>
<keyword evidence="2" id="KW-0472">Membrane</keyword>
<evidence type="ECO:0000313" key="6">
    <source>
        <dbReference type="Proteomes" id="UP001055439"/>
    </source>
</evidence>
<evidence type="ECO:0000259" key="3">
    <source>
        <dbReference type="Pfam" id="PF02617"/>
    </source>
</evidence>
<dbReference type="GO" id="GO:0071786">
    <property type="term" value="P:endoplasmic reticulum tubular network organization"/>
    <property type="evidence" value="ECO:0007669"/>
    <property type="project" value="InterPro"/>
</dbReference>
<dbReference type="EMBL" id="CP097505">
    <property type="protein sequence ID" value="URD93401.1"/>
    <property type="molecule type" value="Genomic_DNA"/>
</dbReference>
<keyword evidence="6" id="KW-1185">Reference proteome</keyword>
<keyword evidence="2" id="KW-1133">Transmembrane helix</keyword>
<reference evidence="5" key="1">
    <citation type="submission" date="2022-05" db="EMBL/GenBank/DDBJ databases">
        <title>The Musa troglodytarum L. genome provides insights into the mechanism of non-climacteric behaviour and enrichment of carotenoids.</title>
        <authorList>
            <person name="Wang J."/>
        </authorList>
    </citation>
    <scope>NUCLEOTIDE SEQUENCE</scope>
    <source>
        <tissue evidence="5">Leaf</tissue>
    </source>
</reference>
<name>A0A9E7FDR5_9LILI</name>
<evidence type="ECO:0000256" key="1">
    <source>
        <dbReference type="SAM" id="MobiDB-lite"/>
    </source>
</evidence>
<accession>A0A9E7FDR5</accession>
<dbReference type="InterPro" id="IPR040115">
    <property type="entry name" value="Lnp"/>
</dbReference>
<protein>
    <submittedName>
        <fullName evidence="5">Integral membrane metal-binding protein (DUF2296)</fullName>
    </submittedName>
</protein>
<dbReference type="AlphaFoldDB" id="A0A9E7FDR5"/>
<feature type="transmembrane region" description="Helical" evidence="2">
    <location>
        <begin position="71"/>
        <end position="93"/>
    </location>
</feature>
<dbReference type="PANTHER" id="PTHR22166:SF12">
    <property type="entry name" value="ENDOPLASMIC RETICULUM JUNCTION FORMATION PROTEIN LUNAPARK"/>
    <property type="match status" value="1"/>
</dbReference>
<feature type="transmembrane region" description="Helical" evidence="2">
    <location>
        <begin position="105"/>
        <end position="128"/>
    </location>
</feature>
<dbReference type="Proteomes" id="UP001055439">
    <property type="component" value="Chromosome 3"/>
</dbReference>
<dbReference type="PANTHER" id="PTHR22166">
    <property type="entry name" value="ENDOPLASMIC RETICULUM JUNCTION FORMATION PROTEIN LUNAPARK"/>
    <property type="match status" value="1"/>
</dbReference>
<dbReference type="GO" id="GO:0071782">
    <property type="term" value="C:endoplasmic reticulum tubular network"/>
    <property type="evidence" value="ECO:0007669"/>
    <property type="project" value="TreeGrafter"/>
</dbReference>
<dbReference type="Pfam" id="PF10058">
    <property type="entry name" value="Zn_ribbon_10"/>
    <property type="match status" value="1"/>
</dbReference>
<feature type="region of interest" description="Disordered" evidence="1">
    <location>
        <begin position="331"/>
        <end position="360"/>
    </location>
</feature>
<evidence type="ECO:0000256" key="2">
    <source>
        <dbReference type="SAM" id="Phobius"/>
    </source>
</evidence>
<feature type="domain" description="Adaptor protein ClpS core" evidence="3">
    <location>
        <begin position="564"/>
        <end position="634"/>
    </location>
</feature>